<name>A0A2U2CE06_9RHOB</name>
<dbReference type="InterPro" id="IPR010607">
    <property type="entry name" value="DUF1194"/>
</dbReference>
<evidence type="ECO:0000313" key="3">
    <source>
        <dbReference type="EMBL" id="PWE30116.1"/>
    </source>
</evidence>
<gene>
    <name evidence="3" type="ORF">C4N9_05285</name>
</gene>
<protein>
    <recommendedName>
        <fullName evidence="2">VWFA domain-containing protein</fullName>
    </recommendedName>
</protein>
<dbReference type="SUPFAM" id="SSF53300">
    <property type="entry name" value="vWA-like"/>
    <property type="match status" value="1"/>
</dbReference>
<dbReference type="PROSITE" id="PS50234">
    <property type="entry name" value="VWFA"/>
    <property type="match status" value="1"/>
</dbReference>
<evidence type="ECO:0000256" key="1">
    <source>
        <dbReference type="SAM" id="SignalP"/>
    </source>
</evidence>
<organism evidence="3 4">
    <name type="scientific">Pararhodobacter marinus</name>
    <dbReference type="NCBI Taxonomy" id="2184063"/>
    <lineage>
        <taxon>Bacteria</taxon>
        <taxon>Pseudomonadati</taxon>
        <taxon>Pseudomonadota</taxon>
        <taxon>Alphaproteobacteria</taxon>
        <taxon>Rhodobacterales</taxon>
        <taxon>Paracoccaceae</taxon>
        <taxon>Pararhodobacter</taxon>
    </lineage>
</organism>
<keyword evidence="1" id="KW-0732">Signal</keyword>
<dbReference type="RefSeq" id="WP_109532263.1">
    <property type="nucleotide sequence ID" value="NZ_QEYD01000003.1"/>
</dbReference>
<reference evidence="3 4" key="1">
    <citation type="submission" date="2018-05" db="EMBL/GenBank/DDBJ databases">
        <title>Pararhodobacter marina sp. nov., isolated from deep-sea water of the Indian Ocean.</title>
        <authorList>
            <person name="Lai Q.Sr."/>
            <person name="Liu X."/>
            <person name="Shao Z."/>
        </authorList>
    </citation>
    <scope>NUCLEOTIDE SEQUENCE [LARGE SCALE GENOMIC DNA]</scope>
    <source>
        <strain evidence="3 4">CIC4N-9</strain>
    </source>
</reference>
<dbReference type="OrthoDB" id="9792179at2"/>
<keyword evidence="4" id="KW-1185">Reference proteome</keyword>
<dbReference type="InterPro" id="IPR002035">
    <property type="entry name" value="VWF_A"/>
</dbReference>
<feature type="chain" id="PRO_5015519711" description="VWFA domain-containing protein" evidence="1">
    <location>
        <begin position="28"/>
        <end position="257"/>
    </location>
</feature>
<dbReference type="InterPro" id="IPR036465">
    <property type="entry name" value="vWFA_dom_sf"/>
</dbReference>
<evidence type="ECO:0000313" key="4">
    <source>
        <dbReference type="Proteomes" id="UP000244940"/>
    </source>
</evidence>
<dbReference type="EMBL" id="QEYD01000003">
    <property type="protein sequence ID" value="PWE30116.1"/>
    <property type="molecule type" value="Genomic_DNA"/>
</dbReference>
<sequence>MSERRSLRPICLAASLWLALFPGRALACDVALVLAMDVSGSVDAYEYTLQSQGIAQAIRDPQVQDALVHGRAALAVVQWSGAMEQSVTLPWTRITEPADAQAVATRVQVMPRAHAGGNTAVGEAIRVSAALFAQVGDCVRWVIDVSGDGDENESFTLGTERVAAYRRGIQINGLAIEAAGQSQSITNFYNRHVVTPGGFVITARQHDDFARAMREKMLRELIAPVAALPGPEPALAPPAPPLPEYAALDMFLRMPAR</sequence>
<dbReference type="AlphaFoldDB" id="A0A2U2CE06"/>
<feature type="signal peptide" evidence="1">
    <location>
        <begin position="1"/>
        <end position="27"/>
    </location>
</feature>
<proteinExistence type="predicted"/>
<accession>A0A2U2CE06</accession>
<dbReference type="CDD" id="cd00198">
    <property type="entry name" value="vWFA"/>
    <property type="match status" value="1"/>
</dbReference>
<dbReference type="GeneID" id="94364292"/>
<dbReference type="Proteomes" id="UP000244940">
    <property type="component" value="Unassembled WGS sequence"/>
</dbReference>
<comment type="caution">
    <text evidence="3">The sequence shown here is derived from an EMBL/GenBank/DDBJ whole genome shotgun (WGS) entry which is preliminary data.</text>
</comment>
<dbReference type="Gene3D" id="3.40.50.410">
    <property type="entry name" value="von Willebrand factor, type A domain"/>
    <property type="match status" value="1"/>
</dbReference>
<evidence type="ECO:0000259" key="2">
    <source>
        <dbReference type="PROSITE" id="PS50234"/>
    </source>
</evidence>
<feature type="domain" description="VWFA" evidence="2">
    <location>
        <begin position="31"/>
        <end position="221"/>
    </location>
</feature>
<dbReference type="Pfam" id="PF06707">
    <property type="entry name" value="DUF1194"/>
    <property type="match status" value="1"/>
</dbReference>